<dbReference type="RefSeq" id="WP_091546571.1">
    <property type="nucleotide sequence ID" value="NZ_FONY01000024.1"/>
</dbReference>
<organism evidence="1 2">
    <name type="scientific">Thermoflexibacter ruber</name>
    <dbReference type="NCBI Taxonomy" id="1003"/>
    <lineage>
        <taxon>Bacteria</taxon>
        <taxon>Pseudomonadati</taxon>
        <taxon>Bacteroidota</taxon>
        <taxon>Cytophagia</taxon>
        <taxon>Cytophagales</taxon>
        <taxon>Thermoflexibacteraceae</taxon>
        <taxon>Thermoflexibacter</taxon>
    </lineage>
</organism>
<proteinExistence type="predicted"/>
<evidence type="ECO:0000313" key="2">
    <source>
        <dbReference type="Proteomes" id="UP000199513"/>
    </source>
</evidence>
<dbReference type="Proteomes" id="UP000199513">
    <property type="component" value="Unassembled WGS sequence"/>
</dbReference>
<gene>
    <name evidence="1" type="ORF">SAMN04488541_102443</name>
</gene>
<accession>A0A1I2HN02</accession>
<protein>
    <submittedName>
        <fullName evidence="1">Uncharacterized protein</fullName>
    </submittedName>
</protein>
<dbReference type="AlphaFoldDB" id="A0A1I2HN02"/>
<dbReference type="EMBL" id="FONY01000024">
    <property type="protein sequence ID" value="SFF29781.1"/>
    <property type="molecule type" value="Genomic_DNA"/>
</dbReference>
<dbReference type="OrthoDB" id="975771at2"/>
<name>A0A1I2HN02_9BACT</name>
<evidence type="ECO:0000313" key="1">
    <source>
        <dbReference type="EMBL" id="SFF29781.1"/>
    </source>
</evidence>
<reference evidence="1 2" key="1">
    <citation type="submission" date="2016-10" db="EMBL/GenBank/DDBJ databases">
        <authorList>
            <person name="de Groot N.N."/>
        </authorList>
    </citation>
    <scope>NUCLEOTIDE SEQUENCE [LARGE SCALE GENOMIC DNA]</scope>
    <source>
        <strain>GEY</strain>
        <strain evidence="2">DSM 9560</strain>
    </source>
</reference>
<keyword evidence="2" id="KW-1185">Reference proteome</keyword>
<sequence>MPSSYLNFRFRYLNEQGKPTSIRYYQARIDDDTGIILDNDYILISDIHEVFLYNNRIAIILRPFISLSKNIAENVLPNTSSIIIEVADNLAGDVKSAIDQHRSALLVYARKNQLSKEGKGYTFKAKQCPNCNALIDVTGLKETLFVYCKYCEVLFDKHNDLLPNSENYKVCPECNYYNRVQYYPEFHFYALPKNVKAKYQNHYCCDTCAQRYHEQTAWRNGLYLIGIPFNIYLKNKISKGTNQLYAGLTEANRLAQDGNIREADIIYGSLLIRNEMHPGIYFNLGQAFFKAAHEDIENRTAYLEKSYRYFEKSLEMCSNYQPTIDFLAFYKSLSWTVIVNE</sequence>